<dbReference type="InterPro" id="IPR027417">
    <property type="entry name" value="P-loop_NTPase"/>
</dbReference>
<feature type="transmembrane region" description="Helical" evidence="13">
    <location>
        <begin position="444"/>
        <end position="461"/>
    </location>
</feature>
<proteinExistence type="predicted"/>
<dbReference type="InterPro" id="IPR029016">
    <property type="entry name" value="GAF-like_dom_sf"/>
</dbReference>
<evidence type="ECO:0000256" key="5">
    <source>
        <dbReference type="ARBA" id="ARBA00022679"/>
    </source>
</evidence>
<dbReference type="Gene3D" id="1.10.287.130">
    <property type="match status" value="1"/>
</dbReference>
<comment type="subcellular location">
    <subcellularLocation>
        <location evidence="2">Membrane</location>
        <topology evidence="2">Multi-pass membrane protein</topology>
    </subcellularLocation>
</comment>
<keyword evidence="4" id="KW-0597">Phosphoprotein</keyword>
<evidence type="ECO:0000256" key="7">
    <source>
        <dbReference type="ARBA" id="ARBA00022741"/>
    </source>
</evidence>
<dbReference type="InterPro" id="IPR003852">
    <property type="entry name" value="Sig_transdc_His_kinase_KdpD_N"/>
</dbReference>
<keyword evidence="12 13" id="KW-0472">Membrane</keyword>
<dbReference type="EMBL" id="FQZY01000017">
    <property type="protein sequence ID" value="SHJ79868.1"/>
    <property type="molecule type" value="Genomic_DNA"/>
</dbReference>
<dbReference type="FunFam" id="3.30.565.10:FF:000006">
    <property type="entry name" value="Sensor histidine kinase WalK"/>
    <property type="match status" value="1"/>
</dbReference>
<dbReference type="GO" id="GO:0000155">
    <property type="term" value="F:phosphorelay sensor kinase activity"/>
    <property type="evidence" value="ECO:0007669"/>
    <property type="project" value="InterPro"/>
</dbReference>
<keyword evidence="7" id="KW-0547">Nucleotide-binding</keyword>
<name>A0A1M6M8S9_9FIRM</name>
<evidence type="ECO:0000256" key="11">
    <source>
        <dbReference type="ARBA" id="ARBA00023012"/>
    </source>
</evidence>
<dbReference type="SMART" id="SM00387">
    <property type="entry name" value="HATPase_c"/>
    <property type="match status" value="1"/>
</dbReference>
<dbReference type="InterPro" id="IPR052023">
    <property type="entry name" value="Histidine_kinase_KdpD"/>
</dbReference>
<keyword evidence="5" id="KW-0808">Transferase</keyword>
<dbReference type="SMART" id="SM00388">
    <property type="entry name" value="HisKA"/>
    <property type="match status" value="1"/>
</dbReference>
<keyword evidence="8 15" id="KW-0418">Kinase</keyword>
<protein>
    <recommendedName>
        <fullName evidence="3">histidine kinase</fullName>
        <ecNumber evidence="3">2.7.13.3</ecNumber>
    </recommendedName>
</protein>
<evidence type="ECO:0000313" key="15">
    <source>
        <dbReference type="EMBL" id="SHJ79868.1"/>
    </source>
</evidence>
<sequence length="895" mass="100758">MEIQRPKPEEILEHIQSEQDKTTQGKLKIFFGYAAGVGKTYAMLKEASEKKAKGIDIVCGYIEPHMRPDTMQLMEGMEVLPVRQVEHQKMLLHEMDLDGILQRKPQIVLVDEFAHTNAVGSRHEKRYQDVEELLHAGIDVYTTVNVQHIESLCDIVASITEIRVKERIPDRVFDLAEEVQLVDVEPAELIHRLKEGKIYKVSQAKKALQHFFTEEKLTALRELALRRTAVRVNWQSEKAKKRSGHEYFTEEKIMVGISASPSNEKSIRTAARLAQAFGGVFIGLYVESPDFENSGEKDKKRLKSNIHLAQQLGAKIETICGEDIPFIMAEYARTSGVSKLVIGRSNVKRRLFPRTTFVERLTMLAPNLDIYVIPDDPANYRPGIAKKETIEKISWKDIAKSIVILAIATLIGLGFYHMGFTEANIIIVYILGGMISGITISNRMLTFCLSIFSVVIFNFLFTEPRFSLQAYDSSYPVTFFITFLAALISSNLALKMKLQAKELAKVAYRTQVILDTNQLLQDENNVDGIGKIISDQLVKLLNRDIVFYKAENNVLLEPRLTLTPETSNGDAYITNSEQAVAAWVYKNRKRAGASTGTLGNAKCYYLAIRNEKEVYGVIAVAMKLNDNLAAFESNLLFAVLSEAAAAMERETLRYSKEKATEQANSEKLRANLLRAISHDLRTPLTSISGNAGMLLQNDFNEENRRKICTDIYDDSMWLINLVENLLSVTRIEDGTMAIKMHAEMLEDIIEEAFRHINRKSVEYHIELKMEDEMQLVKADSRLIVQVIINLVDNAIKYTPSGSTIFIRTRKMDGMVRIEVSDNGGGISTEDKERIFDMFYTANTGVADSNRSLGLGLALCKSIVNAHGGSIDVIDNTPKGAIFRFTLIAEEVAIHE</sequence>
<keyword evidence="10 13" id="KW-1133">Transmembrane helix</keyword>
<dbReference type="GO" id="GO:0005886">
    <property type="term" value="C:plasma membrane"/>
    <property type="evidence" value="ECO:0007669"/>
    <property type="project" value="TreeGrafter"/>
</dbReference>
<dbReference type="InterPro" id="IPR003594">
    <property type="entry name" value="HATPase_dom"/>
</dbReference>
<comment type="catalytic activity">
    <reaction evidence="1">
        <text>ATP + protein L-histidine = ADP + protein N-phospho-L-histidine.</text>
        <dbReference type="EC" id="2.7.13.3"/>
    </reaction>
</comment>
<dbReference type="PANTHER" id="PTHR45569:SF1">
    <property type="entry name" value="SENSOR PROTEIN KDPD"/>
    <property type="match status" value="1"/>
</dbReference>
<dbReference type="CDD" id="cd01987">
    <property type="entry name" value="USP_KdpD-like"/>
    <property type="match status" value="1"/>
</dbReference>
<evidence type="ECO:0000259" key="14">
    <source>
        <dbReference type="PROSITE" id="PS50109"/>
    </source>
</evidence>
<dbReference type="Pfam" id="PF13493">
    <property type="entry name" value="DUF4118"/>
    <property type="match status" value="1"/>
</dbReference>
<dbReference type="CDD" id="cd00082">
    <property type="entry name" value="HisKA"/>
    <property type="match status" value="1"/>
</dbReference>
<evidence type="ECO:0000256" key="12">
    <source>
        <dbReference type="ARBA" id="ARBA00023136"/>
    </source>
</evidence>
<dbReference type="Proteomes" id="UP000184301">
    <property type="component" value="Unassembled WGS sequence"/>
</dbReference>
<organism evidence="15 16">
    <name type="scientific">Hespellia stercorisuis DSM 15480</name>
    <dbReference type="NCBI Taxonomy" id="1121950"/>
    <lineage>
        <taxon>Bacteria</taxon>
        <taxon>Bacillati</taxon>
        <taxon>Bacillota</taxon>
        <taxon>Clostridia</taxon>
        <taxon>Lachnospirales</taxon>
        <taxon>Lachnospiraceae</taxon>
        <taxon>Hespellia</taxon>
    </lineage>
</organism>
<evidence type="ECO:0000313" key="16">
    <source>
        <dbReference type="Proteomes" id="UP000184301"/>
    </source>
</evidence>
<dbReference type="InterPro" id="IPR036097">
    <property type="entry name" value="HisK_dim/P_sf"/>
</dbReference>
<keyword evidence="16" id="KW-1185">Reference proteome</keyword>
<feature type="domain" description="Histidine kinase" evidence="14">
    <location>
        <begin position="675"/>
        <end position="890"/>
    </location>
</feature>
<dbReference type="Gene3D" id="1.20.120.620">
    <property type="entry name" value="Backbone structure of the membrane domain of e. Coli histidine kinase receptor kdpd"/>
    <property type="match status" value="1"/>
</dbReference>
<dbReference type="GO" id="GO:0005737">
    <property type="term" value="C:cytoplasm"/>
    <property type="evidence" value="ECO:0007669"/>
    <property type="project" value="UniProtKB-ARBA"/>
</dbReference>
<evidence type="ECO:0000256" key="10">
    <source>
        <dbReference type="ARBA" id="ARBA00022989"/>
    </source>
</evidence>
<dbReference type="Pfam" id="PF02702">
    <property type="entry name" value="KdpD"/>
    <property type="match status" value="1"/>
</dbReference>
<dbReference type="InterPro" id="IPR003661">
    <property type="entry name" value="HisK_dim/P_dom"/>
</dbReference>
<dbReference type="SUPFAM" id="SSF55874">
    <property type="entry name" value="ATPase domain of HSP90 chaperone/DNA topoisomerase II/histidine kinase"/>
    <property type="match status" value="1"/>
</dbReference>
<evidence type="ECO:0000256" key="2">
    <source>
        <dbReference type="ARBA" id="ARBA00004141"/>
    </source>
</evidence>
<dbReference type="InterPro" id="IPR005467">
    <property type="entry name" value="His_kinase_dom"/>
</dbReference>
<reference evidence="15 16" key="1">
    <citation type="submission" date="2016-11" db="EMBL/GenBank/DDBJ databases">
        <authorList>
            <person name="Jaros S."/>
            <person name="Januszkiewicz K."/>
            <person name="Wedrychowicz H."/>
        </authorList>
    </citation>
    <scope>NUCLEOTIDE SEQUENCE [LARGE SCALE GENOMIC DNA]</scope>
    <source>
        <strain evidence="15 16">DSM 15480</strain>
    </source>
</reference>
<evidence type="ECO:0000256" key="13">
    <source>
        <dbReference type="SAM" id="Phobius"/>
    </source>
</evidence>
<dbReference type="InterPro" id="IPR025201">
    <property type="entry name" value="KdpD_TM"/>
</dbReference>
<dbReference type="Gene3D" id="3.40.50.300">
    <property type="entry name" value="P-loop containing nucleotide triphosphate hydrolases"/>
    <property type="match status" value="1"/>
</dbReference>
<dbReference type="Gene3D" id="3.30.565.10">
    <property type="entry name" value="Histidine kinase-like ATPase, C-terminal domain"/>
    <property type="match status" value="1"/>
</dbReference>
<dbReference type="FunFam" id="3.40.50.300:FF:000483">
    <property type="entry name" value="Sensor histidine kinase KdpD"/>
    <property type="match status" value="1"/>
</dbReference>
<dbReference type="InterPro" id="IPR038318">
    <property type="entry name" value="KdpD_sf"/>
</dbReference>
<dbReference type="OrthoDB" id="9806130at2"/>
<keyword evidence="11" id="KW-0902">Two-component regulatory system</keyword>
<keyword evidence="6 13" id="KW-0812">Transmembrane</keyword>
<accession>A0A1M6M8S9</accession>
<evidence type="ECO:0000256" key="6">
    <source>
        <dbReference type="ARBA" id="ARBA00022692"/>
    </source>
</evidence>
<evidence type="ECO:0000256" key="1">
    <source>
        <dbReference type="ARBA" id="ARBA00000085"/>
    </source>
</evidence>
<dbReference type="PROSITE" id="PS50109">
    <property type="entry name" value="HIS_KIN"/>
    <property type="match status" value="1"/>
</dbReference>
<dbReference type="PANTHER" id="PTHR45569">
    <property type="entry name" value="SENSOR PROTEIN KDPD"/>
    <property type="match status" value="1"/>
</dbReference>
<dbReference type="SUPFAM" id="SSF52402">
    <property type="entry name" value="Adenine nucleotide alpha hydrolases-like"/>
    <property type="match status" value="1"/>
</dbReference>
<evidence type="ECO:0000256" key="3">
    <source>
        <dbReference type="ARBA" id="ARBA00012438"/>
    </source>
</evidence>
<dbReference type="CDD" id="cd00075">
    <property type="entry name" value="HATPase"/>
    <property type="match status" value="1"/>
</dbReference>
<dbReference type="InterPro" id="IPR036890">
    <property type="entry name" value="HATPase_C_sf"/>
</dbReference>
<dbReference type="SUPFAM" id="SSF47384">
    <property type="entry name" value="Homodimeric domain of signal transducing histidine kinase"/>
    <property type="match status" value="1"/>
</dbReference>
<dbReference type="Pfam" id="PF00512">
    <property type="entry name" value="HisKA"/>
    <property type="match status" value="1"/>
</dbReference>
<dbReference type="Gene3D" id="3.30.450.40">
    <property type="match status" value="1"/>
</dbReference>
<dbReference type="RefSeq" id="WP_073107487.1">
    <property type="nucleotide sequence ID" value="NZ_FQZY01000017.1"/>
</dbReference>
<evidence type="ECO:0000256" key="4">
    <source>
        <dbReference type="ARBA" id="ARBA00022553"/>
    </source>
</evidence>
<dbReference type="EC" id="2.7.13.3" evidence="3"/>
<dbReference type="GO" id="GO:0005524">
    <property type="term" value="F:ATP binding"/>
    <property type="evidence" value="ECO:0007669"/>
    <property type="project" value="UniProtKB-KW"/>
</dbReference>
<dbReference type="AlphaFoldDB" id="A0A1M6M8S9"/>
<dbReference type="Pfam" id="PF02518">
    <property type="entry name" value="HATPase_c"/>
    <property type="match status" value="1"/>
</dbReference>
<feature type="transmembrane region" description="Helical" evidence="13">
    <location>
        <begin position="402"/>
        <end position="432"/>
    </location>
</feature>
<dbReference type="PRINTS" id="PR00344">
    <property type="entry name" value="BCTRLSENSOR"/>
</dbReference>
<gene>
    <name evidence="15" type="ORF">SAMN02745243_01410</name>
</gene>
<dbReference type="STRING" id="1121950.SAMN02745243_01410"/>
<evidence type="ECO:0000256" key="9">
    <source>
        <dbReference type="ARBA" id="ARBA00022840"/>
    </source>
</evidence>
<keyword evidence="9" id="KW-0067">ATP-binding</keyword>
<evidence type="ECO:0000256" key="8">
    <source>
        <dbReference type="ARBA" id="ARBA00022777"/>
    </source>
</evidence>
<feature type="transmembrane region" description="Helical" evidence="13">
    <location>
        <begin position="473"/>
        <end position="494"/>
    </location>
</feature>
<dbReference type="InterPro" id="IPR004358">
    <property type="entry name" value="Sig_transdc_His_kin-like_C"/>
</dbReference>